<protein>
    <submittedName>
        <fullName evidence="3">Uncharacterized protein</fullName>
    </submittedName>
</protein>
<feature type="compositionally biased region" description="Pro residues" evidence="1">
    <location>
        <begin position="226"/>
        <end position="237"/>
    </location>
</feature>
<keyword evidence="2" id="KW-0812">Transmembrane</keyword>
<sequence length="237" mass="28264">MNKFEFLKEWYYKEDDRKDCLNNSLNIPIGILTAVLAGIYFFSNKYNYSQESILLKYSFSIFATITIVFWLICIYYLLKSYNDFYKGYSYKAFPNANFLTKEEEDLKIYLETYRDDLDPSITLNILVQQNVEKTLIECIDVNVYNNDRKSAYLHKSKVHLLNCILALFILSVLFTINYINHEKEEIYKIQIVKNEIMRNDQRRPPPPPPPRQEPRIIKEDKQPTRQTPPPPPRPRDH</sequence>
<feature type="compositionally biased region" description="Basic and acidic residues" evidence="1">
    <location>
        <begin position="212"/>
        <end position="223"/>
    </location>
</feature>
<feature type="transmembrane region" description="Helical" evidence="2">
    <location>
        <begin position="54"/>
        <end position="78"/>
    </location>
</feature>
<accession>A0ABQ1TZ08</accession>
<evidence type="ECO:0000256" key="1">
    <source>
        <dbReference type="SAM" id="MobiDB-lite"/>
    </source>
</evidence>
<comment type="caution">
    <text evidence="3">The sequence shown here is derived from an EMBL/GenBank/DDBJ whole genome shotgun (WGS) entry which is preliminary data.</text>
</comment>
<reference evidence="4" key="1">
    <citation type="journal article" date="2019" name="Int. J. Syst. Evol. Microbiol.">
        <title>The Global Catalogue of Microorganisms (GCM) 10K type strain sequencing project: providing services to taxonomists for standard genome sequencing and annotation.</title>
        <authorList>
            <consortium name="The Broad Institute Genomics Platform"/>
            <consortium name="The Broad Institute Genome Sequencing Center for Infectious Disease"/>
            <person name="Wu L."/>
            <person name="Ma J."/>
        </authorList>
    </citation>
    <scope>NUCLEOTIDE SEQUENCE [LARGE SCALE GENOMIC DNA]</scope>
    <source>
        <strain evidence="4">CGMCC 1.16060</strain>
    </source>
</reference>
<keyword evidence="2" id="KW-1133">Transmembrane helix</keyword>
<dbReference type="Proteomes" id="UP000655016">
    <property type="component" value="Unassembled WGS sequence"/>
</dbReference>
<feature type="transmembrane region" description="Helical" evidence="2">
    <location>
        <begin position="21"/>
        <end position="42"/>
    </location>
</feature>
<organism evidence="3 4">
    <name type="scientific">Flavobacterium limi</name>
    <dbReference type="NCBI Taxonomy" id="2045105"/>
    <lineage>
        <taxon>Bacteria</taxon>
        <taxon>Pseudomonadati</taxon>
        <taxon>Bacteroidota</taxon>
        <taxon>Flavobacteriia</taxon>
        <taxon>Flavobacteriales</taxon>
        <taxon>Flavobacteriaceae</taxon>
        <taxon>Flavobacterium</taxon>
    </lineage>
</organism>
<feature type="region of interest" description="Disordered" evidence="1">
    <location>
        <begin position="198"/>
        <end position="237"/>
    </location>
</feature>
<evidence type="ECO:0000313" key="4">
    <source>
        <dbReference type="Proteomes" id="UP000655016"/>
    </source>
</evidence>
<keyword evidence="4" id="KW-1185">Reference proteome</keyword>
<name>A0ABQ1TZ08_9FLAO</name>
<evidence type="ECO:0000256" key="2">
    <source>
        <dbReference type="SAM" id="Phobius"/>
    </source>
</evidence>
<proteinExistence type="predicted"/>
<gene>
    <name evidence="3" type="ORF">GCM10011518_14630</name>
</gene>
<evidence type="ECO:0000313" key="3">
    <source>
        <dbReference type="EMBL" id="GGF06385.1"/>
    </source>
</evidence>
<keyword evidence="2" id="KW-0472">Membrane</keyword>
<dbReference type="RefSeq" id="WP_163393269.1">
    <property type="nucleotide sequence ID" value="NZ_BMKP01000002.1"/>
</dbReference>
<dbReference type="EMBL" id="BMKP01000002">
    <property type="protein sequence ID" value="GGF06385.1"/>
    <property type="molecule type" value="Genomic_DNA"/>
</dbReference>
<feature type="transmembrane region" description="Helical" evidence="2">
    <location>
        <begin position="158"/>
        <end position="179"/>
    </location>
</feature>